<comment type="caution">
    <text evidence="4">The sequence shown here is derived from an EMBL/GenBank/DDBJ whole genome shotgun (WGS) entry which is preliminary data.</text>
</comment>
<sequence length="193" mass="22712">MSIRICRLTPELLDDYLYFFENVAHTDNKEWDRCYCLNYCSEANADRDFSSQDVRREYAIKYVKSGKIQGYLAYCENKVVGWCNANRKSDCLKCGGWQLISKNDEAYDSNLKIKSIFCFTVAPDMRRKGIATQLLSCVCEEAIQDGFDYIEAYPNKRESNVYYDYVGPLDLYKKFGFALYKETDQRFVMRKRL</sequence>
<evidence type="ECO:0000256" key="2">
    <source>
        <dbReference type="ARBA" id="ARBA00023315"/>
    </source>
</evidence>
<keyword evidence="2" id="KW-0012">Acyltransferase</keyword>
<evidence type="ECO:0000313" key="4">
    <source>
        <dbReference type="EMBL" id="MPM61987.1"/>
    </source>
</evidence>
<accession>A0A645B9B2</accession>
<dbReference type="InterPro" id="IPR016181">
    <property type="entry name" value="Acyl_CoA_acyltransferase"/>
</dbReference>
<evidence type="ECO:0000259" key="3">
    <source>
        <dbReference type="PROSITE" id="PS51186"/>
    </source>
</evidence>
<protein>
    <recommendedName>
        <fullName evidence="3">N-acetyltransferase domain-containing protein</fullName>
    </recommendedName>
</protein>
<keyword evidence="1" id="KW-0808">Transferase</keyword>
<reference evidence="4" key="1">
    <citation type="submission" date="2019-08" db="EMBL/GenBank/DDBJ databases">
        <authorList>
            <person name="Kucharzyk K."/>
            <person name="Murdoch R.W."/>
            <person name="Higgins S."/>
            <person name="Loffler F."/>
        </authorList>
    </citation>
    <scope>NUCLEOTIDE SEQUENCE</scope>
</reference>
<dbReference type="CDD" id="cd04301">
    <property type="entry name" value="NAT_SF"/>
    <property type="match status" value="1"/>
</dbReference>
<proteinExistence type="predicted"/>
<evidence type="ECO:0000256" key="1">
    <source>
        <dbReference type="ARBA" id="ARBA00022679"/>
    </source>
</evidence>
<dbReference type="AlphaFoldDB" id="A0A645B9B2"/>
<dbReference type="GO" id="GO:0016747">
    <property type="term" value="F:acyltransferase activity, transferring groups other than amino-acyl groups"/>
    <property type="evidence" value="ECO:0007669"/>
    <property type="project" value="InterPro"/>
</dbReference>
<dbReference type="PANTHER" id="PTHR43420:SF12">
    <property type="entry name" value="N-ACETYLTRANSFERASE DOMAIN-CONTAINING PROTEIN"/>
    <property type="match status" value="1"/>
</dbReference>
<dbReference type="PROSITE" id="PS51186">
    <property type="entry name" value="GNAT"/>
    <property type="match status" value="1"/>
</dbReference>
<dbReference type="EMBL" id="VSSQ01018631">
    <property type="protein sequence ID" value="MPM61987.1"/>
    <property type="molecule type" value="Genomic_DNA"/>
</dbReference>
<organism evidence="4">
    <name type="scientific">bioreactor metagenome</name>
    <dbReference type="NCBI Taxonomy" id="1076179"/>
    <lineage>
        <taxon>unclassified sequences</taxon>
        <taxon>metagenomes</taxon>
        <taxon>ecological metagenomes</taxon>
    </lineage>
</organism>
<dbReference type="Pfam" id="PF00583">
    <property type="entry name" value="Acetyltransf_1"/>
    <property type="match status" value="1"/>
</dbReference>
<dbReference type="PANTHER" id="PTHR43420">
    <property type="entry name" value="ACETYLTRANSFERASE"/>
    <property type="match status" value="1"/>
</dbReference>
<dbReference type="InterPro" id="IPR050680">
    <property type="entry name" value="YpeA/RimI_acetyltransf"/>
</dbReference>
<gene>
    <name evidence="4" type="ORF">SDC9_108852</name>
</gene>
<dbReference type="InterPro" id="IPR000182">
    <property type="entry name" value="GNAT_dom"/>
</dbReference>
<feature type="domain" description="N-acetyltransferase" evidence="3">
    <location>
        <begin position="3"/>
        <end position="193"/>
    </location>
</feature>
<dbReference type="Gene3D" id="3.40.630.30">
    <property type="match status" value="1"/>
</dbReference>
<dbReference type="SUPFAM" id="SSF55729">
    <property type="entry name" value="Acyl-CoA N-acyltransferases (Nat)"/>
    <property type="match status" value="1"/>
</dbReference>
<name>A0A645B9B2_9ZZZZ</name>